<dbReference type="InterPro" id="IPR001675">
    <property type="entry name" value="Glyco_trans_29"/>
</dbReference>
<dbReference type="RefSeq" id="XP_005764218.1">
    <property type="nucleotide sequence ID" value="XM_005764161.1"/>
</dbReference>
<reference evidence="15" key="1">
    <citation type="journal article" date="2013" name="Nature">
        <title>Pan genome of the phytoplankton Emiliania underpins its global distribution.</title>
        <authorList>
            <person name="Read B.A."/>
            <person name="Kegel J."/>
            <person name="Klute M.J."/>
            <person name="Kuo A."/>
            <person name="Lefebvre S.C."/>
            <person name="Maumus F."/>
            <person name="Mayer C."/>
            <person name="Miller J."/>
            <person name="Monier A."/>
            <person name="Salamov A."/>
            <person name="Young J."/>
            <person name="Aguilar M."/>
            <person name="Claverie J.M."/>
            <person name="Frickenhaus S."/>
            <person name="Gonzalez K."/>
            <person name="Herman E.K."/>
            <person name="Lin Y.C."/>
            <person name="Napier J."/>
            <person name="Ogata H."/>
            <person name="Sarno A.F."/>
            <person name="Shmutz J."/>
            <person name="Schroeder D."/>
            <person name="de Vargas C."/>
            <person name="Verret F."/>
            <person name="von Dassow P."/>
            <person name="Valentin K."/>
            <person name="Van de Peer Y."/>
            <person name="Wheeler G."/>
            <person name="Dacks J.B."/>
            <person name="Delwiche C.F."/>
            <person name="Dyhrman S.T."/>
            <person name="Glockner G."/>
            <person name="John U."/>
            <person name="Richards T."/>
            <person name="Worden A.Z."/>
            <person name="Zhang X."/>
            <person name="Grigoriev I.V."/>
            <person name="Allen A.E."/>
            <person name="Bidle K."/>
            <person name="Borodovsky M."/>
            <person name="Bowler C."/>
            <person name="Brownlee C."/>
            <person name="Cock J.M."/>
            <person name="Elias M."/>
            <person name="Gladyshev V.N."/>
            <person name="Groth M."/>
            <person name="Guda C."/>
            <person name="Hadaegh A."/>
            <person name="Iglesias-Rodriguez M.D."/>
            <person name="Jenkins J."/>
            <person name="Jones B.M."/>
            <person name="Lawson T."/>
            <person name="Leese F."/>
            <person name="Lindquist E."/>
            <person name="Lobanov A."/>
            <person name="Lomsadze A."/>
            <person name="Malik S.B."/>
            <person name="Marsh M.E."/>
            <person name="Mackinder L."/>
            <person name="Mock T."/>
            <person name="Mueller-Roeber B."/>
            <person name="Pagarete A."/>
            <person name="Parker M."/>
            <person name="Probert I."/>
            <person name="Quesneville H."/>
            <person name="Raines C."/>
            <person name="Rensing S.A."/>
            <person name="Riano-Pachon D.M."/>
            <person name="Richier S."/>
            <person name="Rokitta S."/>
            <person name="Shiraiwa Y."/>
            <person name="Soanes D.M."/>
            <person name="van der Giezen M."/>
            <person name="Wahlund T.M."/>
            <person name="Williams B."/>
            <person name="Wilson W."/>
            <person name="Wolfe G."/>
            <person name="Wurch L.L."/>
        </authorList>
    </citation>
    <scope>NUCLEOTIDE SEQUENCE</scope>
</reference>
<keyword evidence="4" id="KW-0808">Transferase</keyword>
<keyword evidence="10" id="KW-1015">Disulfide bond</keyword>
<dbReference type="AlphaFoldDB" id="A0A0D3IKK4"/>
<keyword evidence="5" id="KW-0812">Transmembrane</keyword>
<dbReference type="GO" id="GO:0003835">
    <property type="term" value="F:beta-galactoside alpha-2,6-sialyltransferase activity"/>
    <property type="evidence" value="ECO:0007669"/>
    <property type="project" value="UniProtKB-EC"/>
</dbReference>
<dbReference type="Pfam" id="PF00777">
    <property type="entry name" value="Glyco_transf_29"/>
    <property type="match status" value="1"/>
</dbReference>
<keyword evidence="9" id="KW-0472">Membrane</keyword>
<reference evidence="14" key="2">
    <citation type="submission" date="2024-10" db="UniProtKB">
        <authorList>
            <consortium name="EnsemblProtists"/>
        </authorList>
    </citation>
    <scope>IDENTIFICATION</scope>
</reference>
<evidence type="ECO:0000256" key="2">
    <source>
        <dbReference type="ARBA" id="ARBA00006003"/>
    </source>
</evidence>
<evidence type="ECO:0000256" key="4">
    <source>
        <dbReference type="ARBA" id="ARBA00022679"/>
    </source>
</evidence>
<keyword evidence="3" id="KW-0328">Glycosyltransferase</keyword>
<name>A0A0D3IKK4_EMIH1</name>
<evidence type="ECO:0000256" key="8">
    <source>
        <dbReference type="ARBA" id="ARBA00023034"/>
    </source>
</evidence>
<dbReference type="EC" id="2.4.3.1" evidence="13"/>
<dbReference type="KEGG" id="ehx:EMIHUDRAFT_214079"/>
<keyword evidence="15" id="KW-1185">Reference proteome</keyword>
<dbReference type="GO" id="GO:0032580">
    <property type="term" value="C:Golgi cisterna membrane"/>
    <property type="evidence" value="ECO:0007669"/>
    <property type="project" value="UniProtKB-SubCell"/>
</dbReference>
<dbReference type="HOGENOM" id="CLU_1386453_0_0_1"/>
<dbReference type="GeneID" id="17258010"/>
<keyword evidence="7" id="KW-1133">Transmembrane helix</keyword>
<comment type="catalytic activity">
    <reaction evidence="12">
        <text>a beta-D-galactoside + CMP-N-acetyl-beta-neuraminate = an N-acetyl-alpha-neuraminyl-(2-&gt;6)-beta-D-galactosyl derivative + CMP + H(+)</text>
        <dbReference type="Rhea" id="RHEA:52104"/>
        <dbReference type="ChEBI" id="CHEBI:15378"/>
        <dbReference type="ChEBI" id="CHEBI:28034"/>
        <dbReference type="ChEBI" id="CHEBI:57812"/>
        <dbReference type="ChEBI" id="CHEBI:60377"/>
        <dbReference type="ChEBI" id="CHEBI:136398"/>
        <dbReference type="EC" id="2.4.3.1"/>
    </reaction>
</comment>
<sequence>MSNAFRGMRDQGEDDHDDLCVRGARNVNSNKSTDELLAMLHGQDVGSSGSLLFHPARGAEIDRADLVVRFNDAPVEGFERFVGNRTDVRLYNTYAIGKGRRGAVDEADPDRADPSTCSAFLGFPKDNACCPREYMILNSGFGTYARHAWMSGSLGMLALSKWCERGVTNLYGFTSPARARTLQAPGLAPVRQTVPHR</sequence>
<dbReference type="Proteomes" id="UP000013827">
    <property type="component" value="Unassembled WGS sequence"/>
</dbReference>
<evidence type="ECO:0000256" key="5">
    <source>
        <dbReference type="ARBA" id="ARBA00022692"/>
    </source>
</evidence>
<evidence type="ECO:0000256" key="1">
    <source>
        <dbReference type="ARBA" id="ARBA00004447"/>
    </source>
</evidence>
<evidence type="ECO:0000256" key="11">
    <source>
        <dbReference type="ARBA" id="ARBA00023180"/>
    </source>
</evidence>
<dbReference type="Gene3D" id="3.90.1480.20">
    <property type="entry name" value="Glycosyl transferase family 29"/>
    <property type="match status" value="1"/>
</dbReference>
<evidence type="ECO:0000313" key="15">
    <source>
        <dbReference type="Proteomes" id="UP000013827"/>
    </source>
</evidence>
<dbReference type="PaxDb" id="2903-EOD11789"/>
<protein>
    <recommendedName>
        <fullName evidence="13">beta-galactoside alpha-(2,6)-sialyltransferase</fullName>
        <ecNumber evidence="13">2.4.3.1</ecNumber>
    </recommendedName>
</protein>
<comment type="subcellular location">
    <subcellularLocation>
        <location evidence="1">Golgi apparatus</location>
        <location evidence="1">Golgi stack membrane</location>
        <topology evidence="1">Single-pass type II membrane protein</topology>
    </subcellularLocation>
</comment>
<accession>A0A0D3IKK4</accession>
<keyword evidence="11" id="KW-0325">Glycoprotein</keyword>
<evidence type="ECO:0000256" key="3">
    <source>
        <dbReference type="ARBA" id="ARBA00022676"/>
    </source>
</evidence>
<evidence type="ECO:0000256" key="7">
    <source>
        <dbReference type="ARBA" id="ARBA00022989"/>
    </source>
</evidence>
<dbReference type="EnsemblProtists" id="EOD11789">
    <property type="protein sequence ID" value="EOD11789"/>
    <property type="gene ID" value="EMIHUDRAFT_214079"/>
</dbReference>
<keyword evidence="8" id="KW-0333">Golgi apparatus</keyword>
<organism evidence="14 15">
    <name type="scientific">Emiliania huxleyi (strain CCMP1516)</name>
    <dbReference type="NCBI Taxonomy" id="280463"/>
    <lineage>
        <taxon>Eukaryota</taxon>
        <taxon>Haptista</taxon>
        <taxon>Haptophyta</taxon>
        <taxon>Prymnesiophyceae</taxon>
        <taxon>Isochrysidales</taxon>
        <taxon>Noelaerhabdaceae</taxon>
        <taxon>Emiliania</taxon>
    </lineage>
</organism>
<evidence type="ECO:0000313" key="14">
    <source>
        <dbReference type="EnsemblProtists" id="EOD11789"/>
    </source>
</evidence>
<evidence type="ECO:0000256" key="10">
    <source>
        <dbReference type="ARBA" id="ARBA00023157"/>
    </source>
</evidence>
<dbReference type="InterPro" id="IPR038578">
    <property type="entry name" value="GT29-like_sf"/>
</dbReference>
<dbReference type="PANTHER" id="PTHR46059:SF1">
    <property type="entry name" value="BETA-GALACTOSIDE ALPHA-2,6-SIALYLTRANSFERASE"/>
    <property type="match status" value="1"/>
</dbReference>
<evidence type="ECO:0000256" key="12">
    <source>
        <dbReference type="ARBA" id="ARBA00034249"/>
    </source>
</evidence>
<keyword evidence="6" id="KW-0735">Signal-anchor</keyword>
<dbReference type="PANTHER" id="PTHR46059">
    <property type="entry name" value="BETA-GALACTOSIDE ALPHA-2,6-SIALYLTRANSFERASE"/>
    <property type="match status" value="1"/>
</dbReference>
<comment type="similarity">
    <text evidence="2">Belongs to the glycosyltransferase 29 family.</text>
</comment>
<evidence type="ECO:0000256" key="9">
    <source>
        <dbReference type="ARBA" id="ARBA00023136"/>
    </source>
</evidence>
<evidence type="ECO:0000256" key="13">
    <source>
        <dbReference type="ARBA" id="ARBA00034329"/>
    </source>
</evidence>
<proteinExistence type="inferred from homology"/>
<evidence type="ECO:0000256" key="6">
    <source>
        <dbReference type="ARBA" id="ARBA00022968"/>
    </source>
</evidence>